<dbReference type="KEGG" id="vg:40102540"/>
<dbReference type="InterPro" id="IPR055704">
    <property type="entry name" value="DUF7280"/>
</dbReference>
<keyword evidence="2" id="KW-1185">Reference proteome</keyword>
<gene>
    <name evidence="1" type="primary">75</name>
    <name evidence="1" type="ORF">PBI_SOUR_75</name>
</gene>
<dbReference type="RefSeq" id="YP_009625646.1">
    <property type="nucleotide sequence ID" value="NC_042132.1"/>
</dbReference>
<reference evidence="2" key="1">
    <citation type="submission" date="2018-03" db="EMBL/GenBank/DDBJ databases">
        <authorList>
            <person name="Keele B.F."/>
        </authorList>
    </citation>
    <scope>NUCLEOTIDE SEQUENCE [LARGE SCALE GENOMIC DNA]</scope>
</reference>
<evidence type="ECO:0000313" key="1">
    <source>
        <dbReference type="EMBL" id="AWN04276.1"/>
    </source>
</evidence>
<proteinExistence type="predicted"/>
<protein>
    <submittedName>
        <fullName evidence="1">Uncharacterized protein</fullName>
    </submittedName>
</protein>
<dbReference type="EMBL" id="MH153810">
    <property type="protein sequence ID" value="AWN04276.1"/>
    <property type="molecule type" value="Genomic_DNA"/>
</dbReference>
<dbReference type="GeneID" id="40102540"/>
<evidence type="ECO:0000313" key="2">
    <source>
        <dbReference type="Proteomes" id="UP000246591"/>
    </source>
</evidence>
<dbReference type="Pfam" id="PF23946">
    <property type="entry name" value="DUF7280"/>
    <property type="match status" value="1"/>
</dbReference>
<dbReference type="Proteomes" id="UP000246591">
    <property type="component" value="Segment"/>
</dbReference>
<sequence length="84" mass="8945">MIAIVTKYGTTDAFEAGDDMLKAMLEAQSNLGSPITWAHLSEDVARGVFTGSEGKLRVVVADLMVTSAREALELASWVNGMIAD</sequence>
<name>A0A2U8ULG1_9CAUD</name>
<organism evidence="1 2">
    <name type="scientific">Gordonia phage Sour</name>
    <dbReference type="NCBI Taxonomy" id="2182349"/>
    <lineage>
        <taxon>Viruses</taxon>
        <taxon>Duplodnaviria</taxon>
        <taxon>Heunggongvirae</taxon>
        <taxon>Uroviricota</taxon>
        <taxon>Caudoviricetes</taxon>
        <taxon>Sourvirus</taxon>
        <taxon>Sourvirus sour</taxon>
    </lineage>
</organism>
<accession>A0A2U8ULG1</accession>